<name>A0A6A3JFU3_9STRA</name>
<gene>
    <name evidence="1" type="ORF">PR001_g23099</name>
    <name evidence="2" type="ORF">PR002_g20881</name>
</gene>
<organism evidence="2 4">
    <name type="scientific">Phytophthora rubi</name>
    <dbReference type="NCBI Taxonomy" id="129364"/>
    <lineage>
        <taxon>Eukaryota</taxon>
        <taxon>Sar</taxon>
        <taxon>Stramenopiles</taxon>
        <taxon>Oomycota</taxon>
        <taxon>Peronosporomycetes</taxon>
        <taxon>Peronosporales</taxon>
        <taxon>Peronosporaceae</taxon>
        <taxon>Phytophthora</taxon>
    </lineage>
</organism>
<evidence type="ECO:0000313" key="3">
    <source>
        <dbReference type="Proteomes" id="UP000429607"/>
    </source>
</evidence>
<dbReference type="OrthoDB" id="110374at2759"/>
<dbReference type="Proteomes" id="UP000435112">
    <property type="component" value="Unassembled WGS sequence"/>
</dbReference>
<sequence length="57" mass="6600">MLDVHLGLLQYGIADVIDEDGTIVAQRVQVALVVPPRLRKWVYTVSRYLQARHLYSY</sequence>
<accession>A0A6A3JFU3</accession>
<comment type="caution">
    <text evidence="2">The sequence shown here is derived from an EMBL/GenBank/DDBJ whole genome shotgun (WGS) entry which is preliminary data.</text>
</comment>
<protein>
    <submittedName>
        <fullName evidence="2">Uncharacterized protein</fullName>
    </submittedName>
</protein>
<reference evidence="3 4" key="1">
    <citation type="submission" date="2018-09" db="EMBL/GenBank/DDBJ databases">
        <title>Genomic investigation of the strawberry pathogen Phytophthora fragariae indicates pathogenicity is determined by transcriptional variation in three key races.</title>
        <authorList>
            <person name="Adams T.M."/>
            <person name="Armitage A.D."/>
            <person name="Sobczyk M.K."/>
            <person name="Bates H.J."/>
            <person name="Dunwell J.M."/>
            <person name="Nellist C.F."/>
            <person name="Harrison R.J."/>
        </authorList>
    </citation>
    <scope>NUCLEOTIDE SEQUENCE [LARGE SCALE GENOMIC DNA]</scope>
    <source>
        <strain evidence="1 3">SCRP249</strain>
        <strain evidence="2 4">SCRP324</strain>
    </source>
</reference>
<dbReference type="EMBL" id="QXFU01002042">
    <property type="protein sequence ID" value="KAE8991335.1"/>
    <property type="molecule type" value="Genomic_DNA"/>
</dbReference>
<proteinExistence type="predicted"/>
<dbReference type="AlphaFoldDB" id="A0A6A3JFU3"/>
<evidence type="ECO:0000313" key="2">
    <source>
        <dbReference type="EMBL" id="KAE8991335.1"/>
    </source>
</evidence>
<evidence type="ECO:0000313" key="1">
    <source>
        <dbReference type="EMBL" id="KAE8984687.1"/>
    </source>
</evidence>
<dbReference type="Proteomes" id="UP000429607">
    <property type="component" value="Unassembled WGS sequence"/>
</dbReference>
<evidence type="ECO:0000313" key="4">
    <source>
        <dbReference type="Proteomes" id="UP000435112"/>
    </source>
</evidence>
<dbReference type="EMBL" id="QXFV01002677">
    <property type="protein sequence ID" value="KAE8984687.1"/>
    <property type="molecule type" value="Genomic_DNA"/>
</dbReference>